<dbReference type="RefSeq" id="WP_328006913.1">
    <property type="nucleotide sequence ID" value="NZ_JARMAB010000012.1"/>
</dbReference>
<evidence type="ECO:0000313" key="2">
    <source>
        <dbReference type="Proteomes" id="UP001341444"/>
    </source>
</evidence>
<proteinExistence type="predicted"/>
<comment type="caution">
    <text evidence="1">The sequence shown here is derived from an EMBL/GenBank/DDBJ whole genome shotgun (WGS) entry which is preliminary data.</text>
</comment>
<keyword evidence="2" id="KW-1185">Reference proteome</keyword>
<sequence length="42" mass="4923">MMRLPNRPAKSECLQRKSASRMIRTLAYIYVQSQFGFNSKVD</sequence>
<protein>
    <submittedName>
        <fullName evidence="1">Uncharacterized protein</fullName>
    </submittedName>
</protein>
<dbReference type="Proteomes" id="UP001341444">
    <property type="component" value="Unassembled WGS sequence"/>
</dbReference>
<gene>
    <name evidence="1" type="ORF">P4T90_10280</name>
</gene>
<evidence type="ECO:0000313" key="1">
    <source>
        <dbReference type="EMBL" id="MED1203466.1"/>
    </source>
</evidence>
<dbReference type="EMBL" id="JARMAB010000012">
    <property type="protein sequence ID" value="MED1203466.1"/>
    <property type="molecule type" value="Genomic_DNA"/>
</dbReference>
<accession>A0ABU6MHH1</accession>
<name>A0ABU6MHH1_9BACI</name>
<reference evidence="1 2" key="1">
    <citation type="submission" date="2023-03" db="EMBL/GenBank/DDBJ databases">
        <title>Bacillus Genome Sequencing.</title>
        <authorList>
            <person name="Dunlap C."/>
        </authorList>
    </citation>
    <scope>NUCLEOTIDE SEQUENCE [LARGE SCALE GENOMIC DNA]</scope>
    <source>
        <strain evidence="1 2">B-23453</strain>
    </source>
</reference>
<organism evidence="1 2">
    <name type="scientific">Heyndrickxia acidicola</name>
    <dbReference type="NCBI Taxonomy" id="209389"/>
    <lineage>
        <taxon>Bacteria</taxon>
        <taxon>Bacillati</taxon>
        <taxon>Bacillota</taxon>
        <taxon>Bacilli</taxon>
        <taxon>Bacillales</taxon>
        <taxon>Bacillaceae</taxon>
        <taxon>Heyndrickxia</taxon>
    </lineage>
</organism>